<gene>
    <name evidence="2" type="ORF">GSF22_09395</name>
</gene>
<dbReference type="Proteomes" id="UP000823521">
    <property type="component" value="Unassembled WGS sequence"/>
</dbReference>
<protein>
    <submittedName>
        <fullName evidence="2">SHOCT domain-containing protein</fullName>
    </submittedName>
</protein>
<sequence>MTVMMLGWLVLLLLVIGAALFAATHYRRGAADTQDTARRILAERYARGEIDADEYQRRRAALS</sequence>
<feature type="domain" description="SHOCT" evidence="1">
    <location>
        <begin position="37"/>
        <end position="62"/>
    </location>
</feature>
<reference evidence="2 3" key="1">
    <citation type="submission" date="2019-12" db="EMBL/GenBank/DDBJ databases">
        <title>Whole genome sequencing of endophytic Actinobacterium Micromonospora sp. MPMI6T.</title>
        <authorList>
            <person name="Evv R."/>
            <person name="Podile A.R."/>
        </authorList>
    </citation>
    <scope>NUCLEOTIDE SEQUENCE [LARGE SCALE GENOMIC DNA]</scope>
    <source>
        <strain evidence="2 3">MPMI6</strain>
    </source>
</reference>
<evidence type="ECO:0000259" key="1">
    <source>
        <dbReference type="Pfam" id="PF09851"/>
    </source>
</evidence>
<organism evidence="2 3">
    <name type="scientific">Micromonospora echinofusca</name>
    <dbReference type="NCBI Taxonomy" id="47858"/>
    <lineage>
        <taxon>Bacteria</taxon>
        <taxon>Bacillati</taxon>
        <taxon>Actinomycetota</taxon>
        <taxon>Actinomycetes</taxon>
        <taxon>Micromonosporales</taxon>
        <taxon>Micromonosporaceae</taxon>
        <taxon>Micromonospora</taxon>
    </lineage>
</organism>
<evidence type="ECO:0000313" key="2">
    <source>
        <dbReference type="EMBL" id="MBO4206220.1"/>
    </source>
</evidence>
<evidence type="ECO:0000313" key="3">
    <source>
        <dbReference type="Proteomes" id="UP000823521"/>
    </source>
</evidence>
<dbReference type="InterPro" id="IPR018649">
    <property type="entry name" value="SHOCT"/>
</dbReference>
<proteinExistence type="predicted"/>
<accession>A0ABS3VNY6</accession>
<dbReference type="EMBL" id="WVUH01000056">
    <property type="protein sequence ID" value="MBO4206220.1"/>
    <property type="molecule type" value="Genomic_DNA"/>
</dbReference>
<keyword evidence="3" id="KW-1185">Reference proteome</keyword>
<comment type="caution">
    <text evidence="2">The sequence shown here is derived from an EMBL/GenBank/DDBJ whole genome shotgun (WGS) entry which is preliminary data.</text>
</comment>
<name>A0ABS3VNY6_MICEH</name>
<dbReference type="Pfam" id="PF09851">
    <property type="entry name" value="SHOCT"/>
    <property type="match status" value="1"/>
</dbReference>